<organism evidence="2 3">
    <name type="scientific">Thiothrix lacustris</name>
    <dbReference type="NCBI Taxonomy" id="525917"/>
    <lineage>
        <taxon>Bacteria</taxon>
        <taxon>Pseudomonadati</taxon>
        <taxon>Pseudomonadota</taxon>
        <taxon>Gammaproteobacteria</taxon>
        <taxon>Thiotrichales</taxon>
        <taxon>Thiotrichaceae</taxon>
        <taxon>Thiothrix</taxon>
    </lineage>
</organism>
<name>A0A1Y1Q712_9GAMM</name>
<dbReference type="Proteomes" id="UP000192491">
    <property type="component" value="Unassembled WGS sequence"/>
</dbReference>
<dbReference type="AlphaFoldDB" id="A0A1Y1Q712"/>
<accession>A0A1Y1Q712</accession>
<feature type="region of interest" description="Disordered" evidence="1">
    <location>
        <begin position="1"/>
        <end position="56"/>
    </location>
</feature>
<evidence type="ECO:0000313" key="3">
    <source>
        <dbReference type="Proteomes" id="UP000192491"/>
    </source>
</evidence>
<evidence type="ECO:0000256" key="1">
    <source>
        <dbReference type="SAM" id="MobiDB-lite"/>
    </source>
</evidence>
<evidence type="ECO:0008006" key="4">
    <source>
        <dbReference type="Google" id="ProtNLM"/>
    </source>
</evidence>
<evidence type="ECO:0000313" key="2">
    <source>
        <dbReference type="EMBL" id="OQW97941.1"/>
    </source>
</evidence>
<comment type="caution">
    <text evidence="2">The sequence shown here is derived from an EMBL/GenBank/DDBJ whole genome shotgun (WGS) entry which is preliminary data.</text>
</comment>
<sequence length="103" mass="11290">MADLSKLKKRNRFGEPPPVAEAGDNLSAPETAPIAPVVDAGEVSGKLSRPARKTGRTEAFGTRVSVDFLKEFKRLAFEDDLKFVELLELSLEAYKAQRKGVKS</sequence>
<gene>
    <name evidence="2" type="ORF">BWK73_53585</name>
</gene>
<proteinExistence type="predicted"/>
<reference evidence="2 3" key="1">
    <citation type="submission" date="2017-01" db="EMBL/GenBank/DDBJ databases">
        <title>Novel large sulfur bacteria in the metagenomes of groundwater-fed chemosynthetic microbial mats in the Lake Huron basin.</title>
        <authorList>
            <person name="Sharrar A.M."/>
            <person name="Flood B.E."/>
            <person name="Bailey J.V."/>
            <person name="Jones D.S."/>
            <person name="Biddanda B."/>
            <person name="Ruberg S.A."/>
            <person name="Marcus D.N."/>
            <person name="Dick G.J."/>
        </authorList>
    </citation>
    <scope>NUCLEOTIDE SEQUENCE [LARGE SCALE GENOMIC DNA]</scope>
    <source>
        <strain evidence="2">A8</strain>
    </source>
</reference>
<protein>
    <recommendedName>
        <fullName evidence="4">Stability/partitioning determinant</fullName>
    </recommendedName>
</protein>
<dbReference type="EMBL" id="MTEJ01000784">
    <property type="protein sequence ID" value="OQW97941.1"/>
    <property type="molecule type" value="Genomic_DNA"/>
</dbReference>